<dbReference type="SUPFAM" id="SSF55874">
    <property type="entry name" value="ATPase domain of HSP90 chaperone/DNA topoisomerase II/histidine kinase"/>
    <property type="match status" value="1"/>
</dbReference>
<keyword evidence="11" id="KW-0472">Membrane</keyword>
<dbReference type="EMBL" id="VDGH01000018">
    <property type="protein sequence ID" value="TQR08152.1"/>
    <property type="molecule type" value="Genomic_DNA"/>
</dbReference>
<reference evidence="13 14" key="1">
    <citation type="submission" date="2019-05" db="EMBL/GenBank/DDBJ databases">
        <title>Psychrobacillus vulpis sp. nov., a new species isolated from feces of a red fox that inhabits in The Tablas de Daimiel Natural Park, Albacete, Spain.</title>
        <authorList>
            <person name="Rodriguez M."/>
            <person name="Reina J.C."/>
            <person name="Bejar V."/>
            <person name="Llamas I."/>
        </authorList>
    </citation>
    <scope>NUCLEOTIDE SEQUENCE [LARGE SCALE GENOMIC DNA]</scope>
    <source>
        <strain evidence="13 14">NEAU-3TGS17</strain>
    </source>
</reference>
<dbReference type="Gene3D" id="3.30.565.10">
    <property type="entry name" value="Histidine kinase-like ATPase, C-terminal domain"/>
    <property type="match status" value="1"/>
</dbReference>
<dbReference type="InterPro" id="IPR050351">
    <property type="entry name" value="BphY/WalK/GraS-like"/>
</dbReference>
<keyword evidence="14" id="KW-1185">Reference proteome</keyword>
<dbReference type="OrthoDB" id="368131at2"/>
<keyword evidence="8" id="KW-0067">ATP-binding</keyword>
<keyword evidence="6" id="KW-0547">Nucleotide-binding</keyword>
<dbReference type="InterPro" id="IPR036890">
    <property type="entry name" value="HATPase_C_sf"/>
</dbReference>
<dbReference type="AlphaFoldDB" id="A0A544SSF8"/>
<dbReference type="SUPFAM" id="SSF47384">
    <property type="entry name" value="Homodimeric domain of signal transducing histidine kinase"/>
    <property type="match status" value="1"/>
</dbReference>
<feature type="transmembrane region" description="Helical" evidence="11">
    <location>
        <begin position="165"/>
        <end position="185"/>
    </location>
</feature>
<evidence type="ECO:0000256" key="6">
    <source>
        <dbReference type="ARBA" id="ARBA00022741"/>
    </source>
</evidence>
<evidence type="ECO:0000256" key="11">
    <source>
        <dbReference type="SAM" id="Phobius"/>
    </source>
</evidence>
<dbReference type="InterPro" id="IPR036097">
    <property type="entry name" value="HisK_dim/P_sf"/>
</dbReference>
<dbReference type="Pfam" id="PF00512">
    <property type="entry name" value="HisKA"/>
    <property type="match status" value="1"/>
</dbReference>
<name>A0A544SSF8_9BACI</name>
<organism evidence="13 14">
    <name type="scientific">Psychrobacillus lasiicapitis</name>
    <dbReference type="NCBI Taxonomy" id="1636719"/>
    <lineage>
        <taxon>Bacteria</taxon>
        <taxon>Bacillati</taxon>
        <taxon>Bacillota</taxon>
        <taxon>Bacilli</taxon>
        <taxon>Bacillales</taxon>
        <taxon>Bacillaceae</taxon>
        <taxon>Psychrobacillus</taxon>
    </lineage>
</organism>
<evidence type="ECO:0000256" key="9">
    <source>
        <dbReference type="ARBA" id="ARBA00023012"/>
    </source>
</evidence>
<dbReference type="GO" id="GO:0000156">
    <property type="term" value="F:phosphorelay response regulator activity"/>
    <property type="evidence" value="ECO:0007669"/>
    <property type="project" value="TreeGrafter"/>
</dbReference>
<keyword evidence="9" id="KW-0902">Two-component regulatory system</keyword>
<dbReference type="Pfam" id="PF02518">
    <property type="entry name" value="HATPase_c"/>
    <property type="match status" value="1"/>
</dbReference>
<evidence type="ECO:0000256" key="1">
    <source>
        <dbReference type="ARBA" id="ARBA00000085"/>
    </source>
</evidence>
<feature type="domain" description="Histidine kinase" evidence="12">
    <location>
        <begin position="252"/>
        <end position="482"/>
    </location>
</feature>
<evidence type="ECO:0000313" key="13">
    <source>
        <dbReference type="EMBL" id="TQR08152.1"/>
    </source>
</evidence>
<dbReference type="SMART" id="SM00387">
    <property type="entry name" value="HATPase_c"/>
    <property type="match status" value="1"/>
</dbReference>
<comment type="catalytic activity">
    <reaction evidence="1">
        <text>ATP + protein L-histidine = ADP + protein N-phospho-L-histidine.</text>
        <dbReference type="EC" id="2.7.13.3"/>
    </reaction>
</comment>
<dbReference type="GO" id="GO:0005524">
    <property type="term" value="F:ATP binding"/>
    <property type="evidence" value="ECO:0007669"/>
    <property type="project" value="UniProtKB-KW"/>
</dbReference>
<dbReference type="PRINTS" id="PR00344">
    <property type="entry name" value="BCTRLSENSOR"/>
</dbReference>
<feature type="coiled-coil region" evidence="10">
    <location>
        <begin position="218"/>
        <end position="252"/>
    </location>
</feature>
<evidence type="ECO:0000313" key="14">
    <source>
        <dbReference type="Proteomes" id="UP000317316"/>
    </source>
</evidence>
<keyword evidence="11" id="KW-0812">Transmembrane</keyword>
<dbReference type="GO" id="GO:0000155">
    <property type="term" value="F:phosphorelay sensor kinase activity"/>
    <property type="evidence" value="ECO:0007669"/>
    <property type="project" value="InterPro"/>
</dbReference>
<evidence type="ECO:0000256" key="3">
    <source>
        <dbReference type="ARBA" id="ARBA00012438"/>
    </source>
</evidence>
<evidence type="ECO:0000256" key="2">
    <source>
        <dbReference type="ARBA" id="ARBA00004370"/>
    </source>
</evidence>
<dbReference type="SMART" id="SM00388">
    <property type="entry name" value="HisKA"/>
    <property type="match status" value="1"/>
</dbReference>
<evidence type="ECO:0000259" key="12">
    <source>
        <dbReference type="PROSITE" id="PS50109"/>
    </source>
</evidence>
<keyword evidence="5" id="KW-0808">Transferase</keyword>
<dbReference type="Proteomes" id="UP000317316">
    <property type="component" value="Unassembled WGS sequence"/>
</dbReference>
<accession>A0A544SSF8</accession>
<dbReference type="InterPro" id="IPR005467">
    <property type="entry name" value="His_kinase_dom"/>
</dbReference>
<dbReference type="InterPro" id="IPR003594">
    <property type="entry name" value="HATPase_dom"/>
</dbReference>
<evidence type="ECO:0000256" key="5">
    <source>
        <dbReference type="ARBA" id="ARBA00022679"/>
    </source>
</evidence>
<dbReference type="PANTHER" id="PTHR42878">
    <property type="entry name" value="TWO-COMPONENT HISTIDINE KINASE"/>
    <property type="match status" value="1"/>
</dbReference>
<sequence length="482" mass="55567">MRNMKWKLTLRFLGSVVIIVVIVGIVNTILLLSLLVYRSINNIETEEVSAETFSRTFSQYIELQNEKPVVNEVGLEKLREMNAWIQLLDNKGKQVAVFYTPENLQKEYSPIEIVQTYKYQEVEAGTTVFVGEAHNFSYLIGVKNKQIGRYVLTYDYEKMFKTINILLLLILIVDIIIALIVGSIFGKRLTGPLHILINGIQQLRERRFIKMSIPHGVYEDVFRNMNVLSLKLDQYEKQRNQLDQLREEWISNVSHDMKTPLASIHGYAELMKDSAKDLSEEELYEYISIINRQSKYMSDLLDDLNLTMRLRNQKLPMHLEDVNITAFIREMTIELLNDQQFCDRDIEFVANVDKAVHKVDKRLWKRAIVNFIYNALVHNDKQVAVKIQIDSVNQHFIQQKKSNNISSITGYHTKITISDNGRGIPSKDLDQVFERYYRGTNTTSAHGTGLGMAIARDIIIAHNGTVDLTSSENKGTTITILL</sequence>
<dbReference type="EC" id="2.7.13.3" evidence="3"/>
<evidence type="ECO:0000256" key="7">
    <source>
        <dbReference type="ARBA" id="ARBA00022777"/>
    </source>
</evidence>
<keyword evidence="7 13" id="KW-0418">Kinase</keyword>
<comment type="caution">
    <text evidence="13">The sequence shown here is derived from an EMBL/GenBank/DDBJ whole genome shotgun (WGS) entry which is preliminary data.</text>
</comment>
<comment type="subcellular location">
    <subcellularLocation>
        <location evidence="2">Membrane</location>
    </subcellularLocation>
</comment>
<proteinExistence type="predicted"/>
<keyword evidence="10" id="KW-0175">Coiled coil</keyword>
<gene>
    <name evidence="13" type="ORF">FG382_21840</name>
</gene>
<dbReference type="CDD" id="cd00082">
    <property type="entry name" value="HisKA"/>
    <property type="match status" value="1"/>
</dbReference>
<dbReference type="InterPro" id="IPR004358">
    <property type="entry name" value="Sig_transdc_His_kin-like_C"/>
</dbReference>
<protein>
    <recommendedName>
        <fullName evidence="3">histidine kinase</fullName>
        <ecNumber evidence="3">2.7.13.3</ecNumber>
    </recommendedName>
</protein>
<dbReference type="Gene3D" id="1.10.287.130">
    <property type="match status" value="1"/>
</dbReference>
<evidence type="ECO:0000256" key="4">
    <source>
        <dbReference type="ARBA" id="ARBA00022553"/>
    </source>
</evidence>
<dbReference type="InterPro" id="IPR003661">
    <property type="entry name" value="HisK_dim/P_dom"/>
</dbReference>
<dbReference type="GO" id="GO:0030295">
    <property type="term" value="F:protein kinase activator activity"/>
    <property type="evidence" value="ECO:0007669"/>
    <property type="project" value="TreeGrafter"/>
</dbReference>
<evidence type="ECO:0000256" key="10">
    <source>
        <dbReference type="SAM" id="Coils"/>
    </source>
</evidence>
<dbReference type="PROSITE" id="PS50109">
    <property type="entry name" value="HIS_KIN"/>
    <property type="match status" value="1"/>
</dbReference>
<evidence type="ECO:0000256" key="8">
    <source>
        <dbReference type="ARBA" id="ARBA00022840"/>
    </source>
</evidence>
<feature type="transmembrane region" description="Helical" evidence="11">
    <location>
        <begin position="12"/>
        <end position="37"/>
    </location>
</feature>
<keyword evidence="11" id="KW-1133">Transmembrane helix</keyword>
<dbReference type="CDD" id="cd00075">
    <property type="entry name" value="HATPase"/>
    <property type="match status" value="1"/>
</dbReference>
<dbReference type="GO" id="GO:0007234">
    <property type="term" value="P:osmosensory signaling via phosphorelay pathway"/>
    <property type="evidence" value="ECO:0007669"/>
    <property type="project" value="TreeGrafter"/>
</dbReference>
<dbReference type="PANTHER" id="PTHR42878:SF7">
    <property type="entry name" value="SENSOR HISTIDINE KINASE GLRK"/>
    <property type="match status" value="1"/>
</dbReference>
<keyword evidence="4" id="KW-0597">Phosphoprotein</keyword>